<reference evidence="2 3" key="1">
    <citation type="journal article" date="2018" name="Biotechnol. Adv.">
        <title>Improved genomic resources and new bioinformatic workflow for the carcinogenic parasite Clonorchis sinensis: Biotechnological implications.</title>
        <authorList>
            <person name="Wang D."/>
            <person name="Korhonen P.K."/>
            <person name="Gasser R.B."/>
            <person name="Young N.D."/>
        </authorList>
    </citation>
    <scope>NUCLEOTIDE SEQUENCE [LARGE SCALE GENOMIC DNA]</scope>
    <source>
        <strain evidence="2">Cs-k2</strain>
    </source>
</reference>
<evidence type="ECO:0000313" key="3">
    <source>
        <dbReference type="Proteomes" id="UP000286415"/>
    </source>
</evidence>
<dbReference type="Proteomes" id="UP000286415">
    <property type="component" value="Unassembled WGS sequence"/>
</dbReference>
<evidence type="ECO:0000259" key="1">
    <source>
        <dbReference type="PROSITE" id="PS51767"/>
    </source>
</evidence>
<gene>
    <name evidence="2" type="ORF">CSKR_105814</name>
</gene>
<sequence>MRLAKVVYSRMGRITVPEGVPVLDRVSDERWSVYVDSISVGGTQLCTERCELSFELGCARAYFPEPKRDMIAAEWQAPVVNGLIELQEHRVHDYAPLKVKVQSVEFEWPADQHNVTFTEGDITKCGSTILSHSRTYYALGTDYLRKIFLVFDVNAKKIHVGANNPG</sequence>
<dbReference type="PROSITE" id="PS51767">
    <property type="entry name" value="PEPTIDASE_A1"/>
    <property type="match status" value="1"/>
</dbReference>
<feature type="domain" description="Peptidase A1" evidence="1">
    <location>
        <begin position="1"/>
        <end position="161"/>
    </location>
</feature>
<protein>
    <recommendedName>
        <fullName evidence="1">Peptidase A1 domain-containing protein</fullName>
    </recommendedName>
</protein>
<comment type="caution">
    <text evidence="2">The sequence shown here is derived from an EMBL/GenBank/DDBJ whole genome shotgun (WGS) entry which is preliminary data.</text>
</comment>
<reference evidence="2 3" key="2">
    <citation type="journal article" date="2021" name="Genomics">
        <title>High-quality reference genome for Clonorchis sinensis.</title>
        <authorList>
            <person name="Young N.D."/>
            <person name="Stroehlein A.J."/>
            <person name="Kinkar L."/>
            <person name="Wang T."/>
            <person name="Sohn W.M."/>
            <person name="Chang B.C.H."/>
            <person name="Kaur P."/>
            <person name="Weisz D."/>
            <person name="Dudchenko O."/>
            <person name="Aiden E.L."/>
            <person name="Korhonen P.K."/>
            <person name="Gasser R.B."/>
        </authorList>
    </citation>
    <scope>NUCLEOTIDE SEQUENCE [LARGE SCALE GENOMIC DNA]</scope>
    <source>
        <strain evidence="2">Cs-k2</strain>
    </source>
</reference>
<proteinExistence type="predicted"/>
<dbReference type="OrthoDB" id="10465552at2759"/>
<evidence type="ECO:0000313" key="2">
    <source>
        <dbReference type="EMBL" id="KAG5446473.1"/>
    </source>
</evidence>
<keyword evidence="3" id="KW-1185">Reference proteome</keyword>
<accession>A0A8T1MBD8</accession>
<dbReference type="Pfam" id="PF00026">
    <property type="entry name" value="Asp"/>
    <property type="match status" value="1"/>
</dbReference>
<dbReference type="SUPFAM" id="SSF50630">
    <property type="entry name" value="Acid proteases"/>
    <property type="match status" value="1"/>
</dbReference>
<dbReference type="EMBL" id="NIRI02000056">
    <property type="protein sequence ID" value="KAG5446473.1"/>
    <property type="molecule type" value="Genomic_DNA"/>
</dbReference>
<name>A0A8T1MBD8_CLOSI</name>
<dbReference type="Gene3D" id="2.40.70.10">
    <property type="entry name" value="Acid Proteases"/>
    <property type="match status" value="1"/>
</dbReference>
<dbReference type="InterPro" id="IPR021109">
    <property type="entry name" value="Peptidase_aspartic_dom_sf"/>
</dbReference>
<organism evidence="2 3">
    <name type="scientific">Clonorchis sinensis</name>
    <name type="common">Chinese liver fluke</name>
    <dbReference type="NCBI Taxonomy" id="79923"/>
    <lineage>
        <taxon>Eukaryota</taxon>
        <taxon>Metazoa</taxon>
        <taxon>Spiralia</taxon>
        <taxon>Lophotrochozoa</taxon>
        <taxon>Platyhelminthes</taxon>
        <taxon>Trematoda</taxon>
        <taxon>Digenea</taxon>
        <taxon>Opisthorchiida</taxon>
        <taxon>Opisthorchiata</taxon>
        <taxon>Opisthorchiidae</taxon>
        <taxon>Clonorchis</taxon>
    </lineage>
</organism>
<dbReference type="InterPro" id="IPR033121">
    <property type="entry name" value="PEPTIDASE_A1"/>
</dbReference>
<dbReference type="AlphaFoldDB" id="A0A8T1MBD8"/>